<proteinExistence type="predicted"/>
<organism evidence="2 3">
    <name type="scientific">Kingdonia uniflora</name>
    <dbReference type="NCBI Taxonomy" id="39325"/>
    <lineage>
        <taxon>Eukaryota</taxon>
        <taxon>Viridiplantae</taxon>
        <taxon>Streptophyta</taxon>
        <taxon>Embryophyta</taxon>
        <taxon>Tracheophyta</taxon>
        <taxon>Spermatophyta</taxon>
        <taxon>Magnoliopsida</taxon>
        <taxon>Ranunculales</taxon>
        <taxon>Circaeasteraceae</taxon>
        <taxon>Kingdonia</taxon>
    </lineage>
</organism>
<protein>
    <recommendedName>
        <fullName evidence="1">DUF4216 domain-containing protein</fullName>
    </recommendedName>
</protein>
<reference evidence="2 3" key="1">
    <citation type="journal article" date="2020" name="IScience">
        <title>Genome Sequencing of the Endangered Kingdonia uniflora (Circaeasteraceae, Ranunculales) Reveals Potential Mechanisms of Evolutionary Specialization.</title>
        <authorList>
            <person name="Sun Y."/>
            <person name="Deng T."/>
            <person name="Zhang A."/>
            <person name="Moore M.J."/>
            <person name="Landis J.B."/>
            <person name="Lin N."/>
            <person name="Zhang H."/>
            <person name="Zhang X."/>
            <person name="Huang J."/>
            <person name="Zhang X."/>
            <person name="Sun H."/>
            <person name="Wang H."/>
        </authorList>
    </citation>
    <scope>NUCLEOTIDE SEQUENCE [LARGE SCALE GENOMIC DNA]</scope>
    <source>
        <strain evidence="2">TB1705</strain>
        <tissue evidence="2">Leaf</tissue>
    </source>
</reference>
<dbReference type="PANTHER" id="PTHR48258">
    <property type="entry name" value="DUF4218 DOMAIN-CONTAINING PROTEIN-RELATED"/>
    <property type="match status" value="1"/>
</dbReference>
<keyword evidence="3" id="KW-1185">Reference proteome</keyword>
<evidence type="ECO:0000313" key="3">
    <source>
        <dbReference type="Proteomes" id="UP000541444"/>
    </source>
</evidence>
<gene>
    <name evidence="2" type="ORF">GIB67_002209</name>
</gene>
<dbReference type="Proteomes" id="UP000541444">
    <property type="component" value="Unassembled WGS sequence"/>
</dbReference>
<sequence>MSSANLKKNWMKVSRLTYDFLNGVRSFIDYVKQTLGDMAYCPSNKCRNVNGDIQNLNESLITQHDDVERPRMFDLVDDAFGYIQPEDLNNGTQDGSYEGADEFPKDEIEYQKLKDDASHPLYPSCSPAHTMLSATIKKYDIYLRDYMKVLRRRGSTNIGKLLYYILWLREQFENSEMSTLKRLVDGLSFKATSYKAYRVNGFVFCTVDSESCKTTQNSGVKMKAMTNFVASVRDQNLREAETIYYGVVKDIIELDYYDFHQTVFYCDWVWVEDKVNGCTFNAEGNLTFVNLKKLKRNSKVDDRPYCLASQALQVFNCQDPTRTDWSVVISVPKRLDKDINTYEEPLVFEAENPFTSSIMGLINENVDEDKEITEGSWM</sequence>
<accession>A0A7J7KWV8</accession>
<dbReference type="EMBL" id="JACGCM010002827">
    <property type="protein sequence ID" value="KAF6134808.1"/>
    <property type="molecule type" value="Genomic_DNA"/>
</dbReference>
<comment type="caution">
    <text evidence="2">The sequence shown here is derived from an EMBL/GenBank/DDBJ whole genome shotgun (WGS) entry which is preliminary data.</text>
</comment>
<dbReference type="AlphaFoldDB" id="A0A7J7KWV8"/>
<dbReference type="InterPro" id="IPR025312">
    <property type="entry name" value="DUF4216"/>
</dbReference>
<dbReference type="OrthoDB" id="673136at2759"/>
<evidence type="ECO:0000313" key="2">
    <source>
        <dbReference type="EMBL" id="KAF6134808.1"/>
    </source>
</evidence>
<name>A0A7J7KWV8_9MAGN</name>
<evidence type="ECO:0000259" key="1">
    <source>
        <dbReference type="Pfam" id="PF13952"/>
    </source>
</evidence>
<dbReference type="Pfam" id="PF13952">
    <property type="entry name" value="DUF4216"/>
    <property type="match status" value="1"/>
</dbReference>
<dbReference type="PANTHER" id="PTHR48258:SF9">
    <property type="entry name" value="OS01G0348150 PROTEIN"/>
    <property type="match status" value="1"/>
</dbReference>
<feature type="domain" description="DUF4216" evidence="1">
    <location>
        <begin position="252"/>
        <end position="328"/>
    </location>
</feature>